<dbReference type="KEGG" id="lsd:EMK97_02215"/>
<evidence type="ECO:0000313" key="2">
    <source>
        <dbReference type="Proteomes" id="UP000290244"/>
    </source>
</evidence>
<keyword evidence="2" id="KW-1185">Reference proteome</keyword>
<evidence type="ECO:0008006" key="3">
    <source>
        <dbReference type="Google" id="ProtNLM"/>
    </source>
</evidence>
<protein>
    <recommendedName>
        <fullName evidence="3">Bacteriocin immunity protein</fullName>
    </recommendedName>
</protein>
<dbReference type="RefSeq" id="WP_130599036.1">
    <property type="nucleotide sequence ID" value="NZ_CP034759.1"/>
</dbReference>
<accession>A0A4P6P5C9</accession>
<dbReference type="EMBL" id="CP034759">
    <property type="protein sequence ID" value="QBG34637.1"/>
    <property type="molecule type" value="Genomic_DNA"/>
</dbReference>
<dbReference type="Proteomes" id="UP000290244">
    <property type="component" value="Chromosome"/>
</dbReference>
<reference evidence="1 2" key="1">
    <citation type="submission" date="2018-12" db="EMBL/GenBank/DDBJ databases">
        <title>Complete genome of Litorilituus sediminis.</title>
        <authorList>
            <person name="Liu A."/>
            <person name="Rong J."/>
        </authorList>
    </citation>
    <scope>NUCLEOTIDE SEQUENCE [LARGE SCALE GENOMIC DNA]</scope>
    <source>
        <strain evidence="1 2">JCM 17549</strain>
    </source>
</reference>
<gene>
    <name evidence="1" type="ORF">EMK97_02215</name>
</gene>
<evidence type="ECO:0000313" key="1">
    <source>
        <dbReference type="EMBL" id="QBG34637.1"/>
    </source>
</evidence>
<name>A0A4P6P5C9_9GAMM</name>
<sequence length="90" mass="10708">MSNKSILERLLIEIKKYEAAPKDRDEFAARFTSAIEALEAIPYSVLQESRDWQYRIEMEGYFNEEGFESENEVVIPKLKNWVRDLIQKYS</sequence>
<proteinExistence type="predicted"/>
<dbReference type="OrthoDB" id="6401160at2"/>
<dbReference type="AlphaFoldDB" id="A0A4P6P5C9"/>
<organism evidence="1 2">
    <name type="scientific">Litorilituus sediminis</name>
    <dbReference type="NCBI Taxonomy" id="718192"/>
    <lineage>
        <taxon>Bacteria</taxon>
        <taxon>Pseudomonadati</taxon>
        <taxon>Pseudomonadota</taxon>
        <taxon>Gammaproteobacteria</taxon>
        <taxon>Alteromonadales</taxon>
        <taxon>Colwelliaceae</taxon>
        <taxon>Litorilituus</taxon>
    </lineage>
</organism>